<proteinExistence type="inferred from homology"/>
<evidence type="ECO:0000256" key="4">
    <source>
        <dbReference type="ARBA" id="ARBA00037279"/>
    </source>
</evidence>
<keyword evidence="10" id="KW-1185">Reference proteome</keyword>
<gene>
    <name evidence="9" type="ORF">BCR42DRAFT_237129</name>
</gene>
<feature type="compositionally biased region" description="Polar residues" evidence="7">
    <location>
        <begin position="1"/>
        <end position="14"/>
    </location>
</feature>
<feature type="region of interest" description="Disordered" evidence="7">
    <location>
        <begin position="1"/>
        <end position="21"/>
    </location>
</feature>
<dbReference type="AlphaFoldDB" id="A0A1X2IJB5"/>
<organism evidence="9 10">
    <name type="scientific">Absidia repens</name>
    <dbReference type="NCBI Taxonomy" id="90262"/>
    <lineage>
        <taxon>Eukaryota</taxon>
        <taxon>Fungi</taxon>
        <taxon>Fungi incertae sedis</taxon>
        <taxon>Mucoromycota</taxon>
        <taxon>Mucoromycotina</taxon>
        <taxon>Mucoromycetes</taxon>
        <taxon>Mucorales</taxon>
        <taxon>Cunninghamellaceae</taxon>
        <taxon>Absidia</taxon>
    </lineage>
</organism>
<feature type="compositionally biased region" description="Basic and acidic residues" evidence="7">
    <location>
        <begin position="95"/>
        <end position="105"/>
    </location>
</feature>
<dbReference type="EMBL" id="MCGE01000009">
    <property type="protein sequence ID" value="ORZ17617.1"/>
    <property type="molecule type" value="Genomic_DNA"/>
</dbReference>
<dbReference type="InterPro" id="IPR010625">
    <property type="entry name" value="CHCH"/>
</dbReference>
<accession>A0A1X2IJB5</accession>
<dbReference type="GO" id="GO:0030001">
    <property type="term" value="P:metal ion transport"/>
    <property type="evidence" value="ECO:0007669"/>
    <property type="project" value="EnsemblFungi"/>
</dbReference>
<comment type="subcellular location">
    <subcellularLocation>
        <location evidence="1">Cytoplasm</location>
    </subcellularLocation>
</comment>
<keyword evidence="2" id="KW-0963">Cytoplasm</keyword>
<evidence type="ECO:0000313" key="9">
    <source>
        <dbReference type="EMBL" id="ORZ17617.1"/>
    </source>
</evidence>
<evidence type="ECO:0000256" key="1">
    <source>
        <dbReference type="ARBA" id="ARBA00004496"/>
    </source>
</evidence>
<dbReference type="PROSITE" id="PS51808">
    <property type="entry name" value="CHCH"/>
    <property type="match status" value="1"/>
</dbReference>
<reference evidence="9 10" key="1">
    <citation type="submission" date="2016-07" db="EMBL/GenBank/DDBJ databases">
        <title>Pervasive Adenine N6-methylation of Active Genes in Fungi.</title>
        <authorList>
            <consortium name="DOE Joint Genome Institute"/>
            <person name="Mondo S.J."/>
            <person name="Dannebaum R.O."/>
            <person name="Kuo R.C."/>
            <person name="Labutti K."/>
            <person name="Haridas S."/>
            <person name="Kuo A."/>
            <person name="Salamov A."/>
            <person name="Ahrendt S.R."/>
            <person name="Lipzen A."/>
            <person name="Sullivan W."/>
            <person name="Andreopoulos W.B."/>
            <person name="Clum A."/>
            <person name="Lindquist E."/>
            <person name="Daum C."/>
            <person name="Ramamoorthy G.K."/>
            <person name="Gryganskyi A."/>
            <person name="Culley D."/>
            <person name="Magnuson J.K."/>
            <person name="James T.Y."/>
            <person name="O'Malley M.A."/>
            <person name="Stajich J.E."/>
            <person name="Spatafora J.W."/>
            <person name="Visel A."/>
            <person name="Grigoriev I.V."/>
        </authorList>
    </citation>
    <scope>NUCLEOTIDE SEQUENCE [LARGE SCALE GENOMIC DNA]</scope>
    <source>
        <strain evidence="9 10">NRRL 1336</strain>
    </source>
</reference>
<dbReference type="Pfam" id="PF06747">
    <property type="entry name" value="CHCH"/>
    <property type="match status" value="1"/>
</dbReference>
<dbReference type="GO" id="GO:0005507">
    <property type="term" value="F:copper ion binding"/>
    <property type="evidence" value="ECO:0007669"/>
    <property type="project" value="EnsemblFungi"/>
</dbReference>
<protein>
    <recommendedName>
        <fullName evidence="6">Cytochrome c oxidase assembly protein COX19</fullName>
    </recommendedName>
</protein>
<evidence type="ECO:0000256" key="6">
    <source>
        <dbReference type="ARBA" id="ARBA00039385"/>
    </source>
</evidence>
<evidence type="ECO:0000313" key="10">
    <source>
        <dbReference type="Proteomes" id="UP000193560"/>
    </source>
</evidence>
<dbReference type="PANTHER" id="PTHR21107:SF2">
    <property type="entry name" value="CYTOCHROME C OXIDASE ASSEMBLY PROTEIN COX19"/>
    <property type="match status" value="1"/>
</dbReference>
<keyword evidence="3" id="KW-1015">Disulfide bond</keyword>
<dbReference type="GO" id="GO:0033617">
    <property type="term" value="P:mitochondrial respiratory chain complex IV assembly"/>
    <property type="evidence" value="ECO:0007669"/>
    <property type="project" value="EnsemblFungi"/>
</dbReference>
<evidence type="ECO:0000256" key="3">
    <source>
        <dbReference type="ARBA" id="ARBA00023157"/>
    </source>
</evidence>
<evidence type="ECO:0000256" key="7">
    <source>
        <dbReference type="SAM" id="MobiDB-lite"/>
    </source>
</evidence>
<dbReference type="GO" id="GO:0005758">
    <property type="term" value="C:mitochondrial intermembrane space"/>
    <property type="evidence" value="ECO:0007669"/>
    <property type="project" value="EnsemblFungi"/>
</dbReference>
<dbReference type="Proteomes" id="UP000193560">
    <property type="component" value="Unassembled WGS sequence"/>
</dbReference>
<comment type="similarity">
    <text evidence="5">Belongs to the COX19 family.</text>
</comment>
<comment type="function">
    <text evidence="4">Required for the assembly of mitochondrial cytochrome c oxidase.</text>
</comment>
<dbReference type="InterPro" id="IPR051383">
    <property type="entry name" value="COX19"/>
</dbReference>
<name>A0A1X2IJB5_9FUNG</name>
<evidence type="ECO:0000256" key="2">
    <source>
        <dbReference type="ARBA" id="ARBA00022490"/>
    </source>
</evidence>
<dbReference type="GO" id="GO:0005829">
    <property type="term" value="C:cytosol"/>
    <property type="evidence" value="ECO:0007669"/>
    <property type="project" value="EnsemblFungi"/>
</dbReference>
<dbReference type="OrthoDB" id="268594at2759"/>
<dbReference type="STRING" id="90262.A0A1X2IJB5"/>
<sequence length="105" mass="11683">MGFGRPSNTESTSGAPPLLGSFPLDHDGECKQYMQEYMKCLRANKNNNGACRELSKNYLQCRFVQKCHRGLMDKDDMKNLGFADIEKTNQSSTAKADEAAAEAKQ</sequence>
<dbReference type="PANTHER" id="PTHR21107">
    <property type="entry name" value="CYTOCHROME C OXIDASE ASSEMBLY PROTEIN COX19"/>
    <property type="match status" value="1"/>
</dbReference>
<feature type="region of interest" description="Disordered" evidence="7">
    <location>
        <begin position="86"/>
        <end position="105"/>
    </location>
</feature>
<feature type="domain" description="CHCH" evidence="8">
    <location>
        <begin position="30"/>
        <end position="62"/>
    </location>
</feature>
<evidence type="ECO:0000259" key="8">
    <source>
        <dbReference type="Pfam" id="PF06747"/>
    </source>
</evidence>
<dbReference type="SUPFAM" id="SSF47072">
    <property type="entry name" value="Cysteine alpha-hairpin motif"/>
    <property type="match status" value="1"/>
</dbReference>
<evidence type="ECO:0000256" key="5">
    <source>
        <dbReference type="ARBA" id="ARBA00038223"/>
    </source>
</evidence>
<comment type="caution">
    <text evidence="9">The sequence shown here is derived from an EMBL/GenBank/DDBJ whole genome shotgun (WGS) entry which is preliminary data.</text>
</comment>
<dbReference type="InterPro" id="IPR009069">
    <property type="entry name" value="Cys_alpha_HP_mot_SF"/>
</dbReference>